<dbReference type="AlphaFoldDB" id="X8CK77"/>
<gene>
    <name evidence="1" type="ORF">I553_8562</name>
</gene>
<protein>
    <submittedName>
        <fullName evidence="1">Uncharacterized protein</fullName>
    </submittedName>
</protein>
<reference evidence="1" key="1">
    <citation type="submission" date="2014-01" db="EMBL/GenBank/DDBJ databases">
        <authorList>
            <person name="Brown-Elliot B."/>
            <person name="Wallace R."/>
            <person name="Lenaerts A."/>
            <person name="Ordway D."/>
            <person name="DeGroote M.A."/>
            <person name="Parker T."/>
            <person name="Sizemore C."/>
            <person name="Tallon L.J."/>
            <person name="Sadzewicz L.K."/>
            <person name="Sengamalay N."/>
            <person name="Fraser C.M."/>
            <person name="Hine E."/>
            <person name="Shefchek K.A."/>
            <person name="Das S.P."/>
            <person name="Tettelin H."/>
        </authorList>
    </citation>
    <scope>NUCLEOTIDE SEQUENCE [LARGE SCALE GENOMIC DNA]</scope>
    <source>
        <strain evidence="1">4042</strain>
    </source>
</reference>
<comment type="caution">
    <text evidence="1">The sequence shown here is derived from an EMBL/GenBank/DDBJ whole genome shotgun (WGS) entry which is preliminary data.</text>
</comment>
<accession>X8CK77</accession>
<organism evidence="1">
    <name type="scientific">Mycobacterium xenopi 4042</name>
    <dbReference type="NCBI Taxonomy" id="1299334"/>
    <lineage>
        <taxon>Bacteria</taxon>
        <taxon>Bacillati</taxon>
        <taxon>Actinomycetota</taxon>
        <taxon>Actinomycetes</taxon>
        <taxon>Mycobacteriales</taxon>
        <taxon>Mycobacteriaceae</taxon>
        <taxon>Mycobacterium</taxon>
    </lineage>
</organism>
<dbReference type="EMBL" id="JAOB01000029">
    <property type="protein sequence ID" value="EUA56514.1"/>
    <property type="molecule type" value="Genomic_DNA"/>
</dbReference>
<sequence length="44" mass="4768">MRLLDRPGNVGGGAVGSPRFRAALTHPAAAGRRLQINTRLMRRV</sequence>
<name>X8CK77_MYCXE</name>
<dbReference type="PATRIC" id="fig|1299334.3.peg.2661"/>
<proteinExistence type="predicted"/>
<evidence type="ECO:0000313" key="1">
    <source>
        <dbReference type="EMBL" id="EUA56514.1"/>
    </source>
</evidence>